<evidence type="ECO:0000256" key="2">
    <source>
        <dbReference type="ARBA" id="ARBA00010352"/>
    </source>
</evidence>
<dbReference type="Proteomes" id="UP000694406">
    <property type="component" value="Unplaced"/>
</dbReference>
<dbReference type="InterPro" id="IPR008735">
    <property type="entry name" value="PSP94"/>
</dbReference>
<keyword evidence="3" id="KW-0964">Secreted</keyword>
<evidence type="ECO:0000313" key="5">
    <source>
        <dbReference type="Ensembl" id="ENSLLTP00000012507.1"/>
    </source>
</evidence>
<keyword evidence="6" id="KW-1185">Reference proteome</keyword>
<dbReference type="Ensembl" id="ENSLLTT00000012993.1">
    <property type="protein sequence ID" value="ENSLLTP00000012507.1"/>
    <property type="gene ID" value="ENSLLTG00000009574.1"/>
</dbReference>
<dbReference type="GO" id="GO:0005576">
    <property type="term" value="C:extracellular region"/>
    <property type="evidence" value="ECO:0007669"/>
    <property type="project" value="UniProtKB-SubCell"/>
</dbReference>
<proteinExistence type="inferred from homology"/>
<evidence type="ECO:0000256" key="1">
    <source>
        <dbReference type="ARBA" id="ARBA00004613"/>
    </source>
</evidence>
<dbReference type="GeneTree" id="ENSGT00960000189547"/>
<dbReference type="PANTHER" id="PTHR10500">
    <property type="entry name" value="BETA-MICROSEMINOPROTEIN"/>
    <property type="match status" value="1"/>
</dbReference>
<evidence type="ECO:0000256" key="4">
    <source>
        <dbReference type="ARBA" id="ARBA00023157"/>
    </source>
</evidence>
<organism evidence="5 6">
    <name type="scientific">Laticauda laticaudata</name>
    <name type="common">Blue-ringed sea krait</name>
    <name type="synonym">Blue-lipped sea krait</name>
    <dbReference type="NCBI Taxonomy" id="8630"/>
    <lineage>
        <taxon>Eukaryota</taxon>
        <taxon>Metazoa</taxon>
        <taxon>Chordata</taxon>
        <taxon>Craniata</taxon>
        <taxon>Vertebrata</taxon>
        <taxon>Euteleostomi</taxon>
        <taxon>Lepidosauria</taxon>
        <taxon>Squamata</taxon>
        <taxon>Bifurcata</taxon>
        <taxon>Unidentata</taxon>
        <taxon>Episquamata</taxon>
        <taxon>Toxicofera</taxon>
        <taxon>Serpentes</taxon>
        <taxon>Colubroidea</taxon>
        <taxon>Elapidae</taxon>
        <taxon>Laticaudinae</taxon>
        <taxon>Laticauda</taxon>
    </lineage>
</organism>
<name>A0A8C5S5T8_LATLA</name>
<protein>
    <submittedName>
        <fullName evidence="5">Uncharacterized protein</fullName>
    </submittedName>
</protein>
<evidence type="ECO:0000313" key="6">
    <source>
        <dbReference type="Proteomes" id="UP000694406"/>
    </source>
</evidence>
<dbReference type="Pfam" id="PF05825">
    <property type="entry name" value="PSP94"/>
    <property type="match status" value="1"/>
</dbReference>
<accession>A0A8C5S5T8</accession>
<dbReference type="AlphaFoldDB" id="A0A8C5S5T8"/>
<dbReference type="Gene3D" id="2.60.40.1900">
    <property type="entry name" value="Beta-microseminoprotein (PSP94) domain"/>
    <property type="match status" value="1"/>
</dbReference>
<reference evidence="5" key="2">
    <citation type="submission" date="2025-09" db="UniProtKB">
        <authorList>
            <consortium name="Ensembl"/>
        </authorList>
    </citation>
    <scope>IDENTIFICATION</scope>
</reference>
<reference evidence="5" key="1">
    <citation type="submission" date="2025-08" db="UniProtKB">
        <authorList>
            <consortium name="Ensembl"/>
        </authorList>
    </citation>
    <scope>IDENTIFICATION</scope>
</reference>
<sequence length="171" mass="18692">MEESISLGPPGSLIMATIVSATEEDHIVAKGGADSLPTSERSAAPCASSLPRFPWVFPEAKMKVFFSLIIFSLMLAACQGACFSEPFEAEIKDGKPVSKTCLDRHDGRKHLIGSTWNTAHCFRCECDQNGLHCCHRYGGIGVAEGCKTVINPMTCELEYYRLDDPSQRCDV</sequence>
<comment type="similarity">
    <text evidence="2">Belongs to the beta-microseminoprotein family.</text>
</comment>
<comment type="subcellular location">
    <subcellularLocation>
        <location evidence="1">Secreted</location>
    </subcellularLocation>
</comment>
<dbReference type="PANTHER" id="PTHR10500:SF7">
    <property type="entry name" value="BETA-MICROSEMINOPROTEIN"/>
    <property type="match status" value="1"/>
</dbReference>
<evidence type="ECO:0000256" key="3">
    <source>
        <dbReference type="ARBA" id="ARBA00022525"/>
    </source>
</evidence>
<keyword evidence="4" id="KW-1015">Disulfide bond</keyword>